<dbReference type="AlphaFoldDB" id="A0A285HG18"/>
<dbReference type="EMBL" id="OBDY01000004">
    <property type="protein sequence ID" value="SNY34665.1"/>
    <property type="molecule type" value="Genomic_DNA"/>
</dbReference>
<sequence>MAGDDLSPAENAILIVLMAEAREILNTELTAVYGLDVRKPSRDKLGRKQYVASRKSGRTYALQLDDKGWVHVQEELNFRSNGSTAQAAAVSAVLTSLRDRVLDRSGCESFAELFALSDVRGPASVPDLRRRIIGTYDALKDEPRGWVSLTRLRLCFADVPRAALDDALRQVSREPGVTLAPQSNQKVLTEADHDAALHIGGQDKHVLSMGV</sequence>
<name>A0A285HG18_9ACTN</name>
<reference evidence="1 2" key="1">
    <citation type="submission" date="2017-09" db="EMBL/GenBank/DDBJ databases">
        <authorList>
            <person name="Ehlers B."/>
            <person name="Leendertz F.H."/>
        </authorList>
    </citation>
    <scope>NUCLEOTIDE SEQUENCE [LARGE SCALE GENOMIC DNA]</scope>
    <source>
        <strain evidence="1 2">CGMCC 4.6857</strain>
    </source>
</reference>
<protein>
    <submittedName>
        <fullName evidence="1">Uncharacterized protein</fullName>
    </submittedName>
</protein>
<dbReference type="OrthoDB" id="3822696at2"/>
<dbReference type="RefSeq" id="WP_097320190.1">
    <property type="nucleotide sequence ID" value="NZ_OBDY01000004.1"/>
</dbReference>
<keyword evidence="2" id="KW-1185">Reference proteome</keyword>
<evidence type="ECO:0000313" key="1">
    <source>
        <dbReference type="EMBL" id="SNY34665.1"/>
    </source>
</evidence>
<gene>
    <name evidence="1" type="ORF">SAMN05421748_104318</name>
</gene>
<evidence type="ECO:0000313" key="2">
    <source>
        <dbReference type="Proteomes" id="UP000219612"/>
    </source>
</evidence>
<dbReference type="Proteomes" id="UP000219612">
    <property type="component" value="Unassembled WGS sequence"/>
</dbReference>
<organism evidence="1 2">
    <name type="scientific">Paractinoplanes atraurantiacus</name>
    <dbReference type="NCBI Taxonomy" id="1036182"/>
    <lineage>
        <taxon>Bacteria</taxon>
        <taxon>Bacillati</taxon>
        <taxon>Actinomycetota</taxon>
        <taxon>Actinomycetes</taxon>
        <taxon>Micromonosporales</taxon>
        <taxon>Micromonosporaceae</taxon>
        <taxon>Paractinoplanes</taxon>
    </lineage>
</organism>
<accession>A0A285HG18</accession>
<proteinExistence type="predicted"/>